<dbReference type="EMBL" id="JAKUCV010005688">
    <property type="protein sequence ID" value="KAJ4830263.1"/>
    <property type="molecule type" value="Genomic_DNA"/>
</dbReference>
<name>A0A9Q0J6J4_9ROSI</name>
<reference evidence="1" key="1">
    <citation type="submission" date="2022-02" db="EMBL/GenBank/DDBJ databases">
        <authorList>
            <person name="Henning P.M."/>
            <person name="McCubbin A.G."/>
            <person name="Shore J.S."/>
        </authorList>
    </citation>
    <scope>NUCLEOTIDE SEQUENCE</scope>
    <source>
        <strain evidence="1">F60SS</strain>
        <tissue evidence="1">Leaves</tissue>
    </source>
</reference>
<dbReference type="InterPro" id="IPR016903">
    <property type="entry name" value="Nucleolar_cplx-assoc_3"/>
</dbReference>
<dbReference type="PANTHER" id="PTHR14428:SF5">
    <property type="entry name" value="NUCLEOLAR COMPLEX PROTEIN 3 HOMOLOG"/>
    <property type="match status" value="1"/>
</dbReference>
<dbReference type="Proteomes" id="UP001141552">
    <property type="component" value="Unassembled WGS sequence"/>
</dbReference>
<gene>
    <name evidence="1" type="ORF">Tsubulata_029723</name>
</gene>
<dbReference type="GO" id="GO:0006270">
    <property type="term" value="P:DNA replication initiation"/>
    <property type="evidence" value="ECO:0007669"/>
    <property type="project" value="TreeGrafter"/>
</dbReference>
<evidence type="ECO:0000313" key="2">
    <source>
        <dbReference type="Proteomes" id="UP001141552"/>
    </source>
</evidence>
<accession>A0A9Q0J6J4</accession>
<sequence>MSSEADGMLVAASGGHPLLGPCLKGLAKFSHLIDLDYIGDLMSYLKRLAGAGSGSSSSAEKHLKCLTVTERLHCCIVAFKVMRSNLDALNVDLQGFFVQLYNLILEYRPGSIGNFEASSSEER</sequence>
<dbReference type="GO" id="GO:0005730">
    <property type="term" value="C:nucleolus"/>
    <property type="evidence" value="ECO:0007669"/>
    <property type="project" value="TreeGrafter"/>
</dbReference>
<dbReference type="AlphaFoldDB" id="A0A9Q0J6J4"/>
<evidence type="ECO:0000313" key="1">
    <source>
        <dbReference type="EMBL" id="KAJ4830263.1"/>
    </source>
</evidence>
<dbReference type="PANTHER" id="PTHR14428">
    <property type="entry name" value="NUCLEOLAR COMPLEX PROTEIN 3"/>
    <property type="match status" value="1"/>
</dbReference>
<organism evidence="1 2">
    <name type="scientific">Turnera subulata</name>
    <dbReference type="NCBI Taxonomy" id="218843"/>
    <lineage>
        <taxon>Eukaryota</taxon>
        <taxon>Viridiplantae</taxon>
        <taxon>Streptophyta</taxon>
        <taxon>Embryophyta</taxon>
        <taxon>Tracheophyta</taxon>
        <taxon>Spermatophyta</taxon>
        <taxon>Magnoliopsida</taxon>
        <taxon>eudicotyledons</taxon>
        <taxon>Gunneridae</taxon>
        <taxon>Pentapetalae</taxon>
        <taxon>rosids</taxon>
        <taxon>fabids</taxon>
        <taxon>Malpighiales</taxon>
        <taxon>Passifloraceae</taxon>
        <taxon>Turnera</taxon>
    </lineage>
</organism>
<comment type="caution">
    <text evidence="1">The sequence shown here is derived from an EMBL/GenBank/DDBJ whole genome shotgun (WGS) entry which is preliminary data.</text>
</comment>
<dbReference type="OrthoDB" id="10263597at2759"/>
<keyword evidence="2" id="KW-1185">Reference proteome</keyword>
<protein>
    <submittedName>
        <fullName evidence="1">Uncharacterized protein</fullName>
    </submittedName>
</protein>
<proteinExistence type="predicted"/>
<dbReference type="GO" id="GO:0003682">
    <property type="term" value="F:chromatin binding"/>
    <property type="evidence" value="ECO:0007669"/>
    <property type="project" value="TreeGrafter"/>
</dbReference>
<reference evidence="1" key="2">
    <citation type="journal article" date="2023" name="Plants (Basel)">
        <title>Annotation of the Turnera subulata (Passifloraceae) Draft Genome Reveals the S-Locus Evolved after the Divergence of Turneroideae from Passifloroideae in a Stepwise Manner.</title>
        <authorList>
            <person name="Henning P.M."/>
            <person name="Roalson E.H."/>
            <person name="Mir W."/>
            <person name="McCubbin A.G."/>
            <person name="Shore J.S."/>
        </authorList>
    </citation>
    <scope>NUCLEOTIDE SEQUENCE</scope>
    <source>
        <strain evidence="1">F60SS</strain>
    </source>
</reference>